<evidence type="ECO:0000256" key="1">
    <source>
        <dbReference type="ARBA" id="ARBA00004477"/>
    </source>
</evidence>
<dbReference type="Pfam" id="PF02453">
    <property type="entry name" value="Reticulon"/>
    <property type="match status" value="1"/>
</dbReference>
<proteinExistence type="predicted"/>
<evidence type="ECO:0000256" key="3">
    <source>
        <dbReference type="ARBA" id="ARBA00022824"/>
    </source>
</evidence>
<keyword evidence="2 6" id="KW-0812">Transmembrane</keyword>
<gene>
    <name evidence="9" type="ORF">AAHA92_05955</name>
</gene>
<evidence type="ECO:0000313" key="9">
    <source>
        <dbReference type="EMBL" id="KAL1563493.1"/>
    </source>
</evidence>
<dbReference type="PANTHER" id="PTHR46626">
    <property type="entry name" value="RETICULON-LIKE PROTEIN B17"/>
    <property type="match status" value="1"/>
</dbReference>
<sequence>MDLGSGGRRRGSAPKAGSVWESRMKIDQVKGGIKVFEAVDENSALNTQSASAVAEIEICRNANPKQSPNGVSGKRKTWKSESNDGSPVKIAALRSELSRNLDDHINELSDAVKKSPVSTRKSSLRKAKSDTVEVKPRASVEEKSDVDDDRVRKPRSDEDCEEIGVCEEINGVDEPDFDEDKKIEFENNSVNVEKIGDHKHKKIVIEEKKSVLINQKSIARKQPPPDANHTRYNPIPTPAKINTNSENFPRRSSKLESFVHLVMWRDVSKSAFVFGVGTFGIISSSYTKELNISFISVLSYLGLVYLAAIFLFRSLISRGSESGNEDCVSIGEEEAVWVIKMLLPFINEFLLKLRALFSGDPSTTMKLAVLLFILARCGSSITIWTTAKLGFIGVFTVPKICSAYSSQITAYGTFWIKRFGDAWASCSHKKAVGFSVFALVWNLSSLIARIWAVFMLFVAFKHYQQQSSIEEGWAQDEAINGQDSSCQGPSLRVRRTNNTTKYLETKESVLTLFQ</sequence>
<feature type="transmembrane region" description="Helical" evidence="6">
    <location>
        <begin position="439"/>
        <end position="460"/>
    </location>
</feature>
<feature type="transmembrane region" description="Helical" evidence="6">
    <location>
        <begin position="367"/>
        <end position="387"/>
    </location>
</feature>
<dbReference type="Proteomes" id="UP001567538">
    <property type="component" value="Unassembled WGS sequence"/>
</dbReference>
<feature type="transmembrane region" description="Helical" evidence="6">
    <location>
        <begin position="270"/>
        <end position="286"/>
    </location>
</feature>
<name>A0ABD1I6P8_SALDI</name>
<evidence type="ECO:0000256" key="7">
    <source>
        <dbReference type="SAM" id="MobiDB-lite"/>
    </source>
</evidence>
<dbReference type="GO" id="GO:0005789">
    <property type="term" value="C:endoplasmic reticulum membrane"/>
    <property type="evidence" value="ECO:0007669"/>
    <property type="project" value="UniProtKB-SubCell"/>
</dbReference>
<feature type="region of interest" description="Disordered" evidence="7">
    <location>
        <begin position="220"/>
        <end position="248"/>
    </location>
</feature>
<keyword evidence="10" id="KW-1185">Reference proteome</keyword>
<comment type="subcellular location">
    <subcellularLocation>
        <location evidence="1 6">Endoplasmic reticulum membrane</location>
        <topology evidence="1 6">Multi-pass membrane protein</topology>
    </subcellularLocation>
</comment>
<dbReference type="AlphaFoldDB" id="A0ABD1I6P8"/>
<dbReference type="PANTHER" id="PTHR46626:SF1">
    <property type="entry name" value="RETICULON-LIKE PROTEIN B21"/>
    <property type="match status" value="1"/>
</dbReference>
<evidence type="ECO:0000313" key="10">
    <source>
        <dbReference type="Proteomes" id="UP001567538"/>
    </source>
</evidence>
<reference evidence="9 10" key="1">
    <citation type="submission" date="2024-06" db="EMBL/GenBank/DDBJ databases">
        <title>A chromosome level genome sequence of Diviner's sage (Salvia divinorum).</title>
        <authorList>
            <person name="Ford S.A."/>
            <person name="Ro D.-K."/>
            <person name="Ness R.W."/>
            <person name="Phillips M.A."/>
        </authorList>
    </citation>
    <scope>NUCLEOTIDE SEQUENCE [LARGE SCALE GENOMIC DNA]</scope>
    <source>
        <strain evidence="9">SAF-2024a</strain>
        <tissue evidence="9">Leaf</tissue>
    </source>
</reference>
<keyword evidence="4 6" id="KW-1133">Transmembrane helix</keyword>
<protein>
    <recommendedName>
        <fullName evidence="6">Reticulon-like protein</fullName>
    </recommendedName>
</protein>
<evidence type="ECO:0000256" key="2">
    <source>
        <dbReference type="ARBA" id="ARBA00022692"/>
    </source>
</evidence>
<feature type="region of interest" description="Disordered" evidence="7">
    <location>
        <begin position="112"/>
        <end position="159"/>
    </location>
</feature>
<feature type="transmembrane region" description="Helical" evidence="6">
    <location>
        <begin position="292"/>
        <end position="312"/>
    </location>
</feature>
<dbReference type="InterPro" id="IPR044647">
    <property type="entry name" value="RTNLB17/18/21"/>
</dbReference>
<evidence type="ECO:0000259" key="8">
    <source>
        <dbReference type="PROSITE" id="PS50845"/>
    </source>
</evidence>
<accession>A0ABD1I6P8</accession>
<dbReference type="EMBL" id="JBEAFC010000003">
    <property type="protein sequence ID" value="KAL1563493.1"/>
    <property type="molecule type" value="Genomic_DNA"/>
</dbReference>
<feature type="region of interest" description="Disordered" evidence="7">
    <location>
        <begin position="61"/>
        <end position="89"/>
    </location>
</feature>
<comment type="caution">
    <text evidence="9">The sequence shown here is derived from an EMBL/GenBank/DDBJ whole genome shotgun (WGS) entry which is preliminary data.</text>
</comment>
<keyword evidence="5 6" id="KW-0472">Membrane</keyword>
<organism evidence="9 10">
    <name type="scientific">Salvia divinorum</name>
    <name type="common">Maria pastora</name>
    <name type="synonym">Diviner's sage</name>
    <dbReference type="NCBI Taxonomy" id="28513"/>
    <lineage>
        <taxon>Eukaryota</taxon>
        <taxon>Viridiplantae</taxon>
        <taxon>Streptophyta</taxon>
        <taxon>Embryophyta</taxon>
        <taxon>Tracheophyta</taxon>
        <taxon>Spermatophyta</taxon>
        <taxon>Magnoliopsida</taxon>
        <taxon>eudicotyledons</taxon>
        <taxon>Gunneridae</taxon>
        <taxon>Pentapetalae</taxon>
        <taxon>asterids</taxon>
        <taxon>lamiids</taxon>
        <taxon>Lamiales</taxon>
        <taxon>Lamiaceae</taxon>
        <taxon>Nepetoideae</taxon>
        <taxon>Mentheae</taxon>
        <taxon>Salviinae</taxon>
        <taxon>Salvia</taxon>
        <taxon>Salvia subgen. Calosphace</taxon>
    </lineage>
</organism>
<dbReference type="InterPro" id="IPR003388">
    <property type="entry name" value="Reticulon"/>
</dbReference>
<evidence type="ECO:0000256" key="6">
    <source>
        <dbReference type="RuleBase" id="RU363132"/>
    </source>
</evidence>
<keyword evidence="3 6" id="KW-0256">Endoplasmic reticulum</keyword>
<feature type="domain" description="Reticulon" evidence="8">
    <location>
        <begin position="258"/>
        <end position="411"/>
    </location>
</feature>
<evidence type="ECO:0000256" key="5">
    <source>
        <dbReference type="ARBA" id="ARBA00023136"/>
    </source>
</evidence>
<dbReference type="PROSITE" id="PS50845">
    <property type="entry name" value="RETICULON"/>
    <property type="match status" value="1"/>
</dbReference>
<evidence type="ECO:0000256" key="4">
    <source>
        <dbReference type="ARBA" id="ARBA00022989"/>
    </source>
</evidence>
<feature type="compositionally biased region" description="Basic and acidic residues" evidence="7">
    <location>
        <begin position="127"/>
        <end position="157"/>
    </location>
</feature>